<accession>A0AAN9F3I7</accession>
<gene>
    <name evidence="2" type="ORF">RIF29_21708</name>
</gene>
<protein>
    <submittedName>
        <fullName evidence="2">Uncharacterized protein</fullName>
    </submittedName>
</protein>
<feature type="region of interest" description="Disordered" evidence="1">
    <location>
        <begin position="1"/>
        <end position="23"/>
    </location>
</feature>
<evidence type="ECO:0000256" key="1">
    <source>
        <dbReference type="SAM" id="MobiDB-lite"/>
    </source>
</evidence>
<sequence>MWGATEMSPPNIERETHINTYKHNNRRREPLLFSSHTSLDNLHQQQMYSFFSFSPSIPCTHLSHFYLMITAFFPPSL</sequence>
<dbReference type="Proteomes" id="UP001372338">
    <property type="component" value="Unassembled WGS sequence"/>
</dbReference>
<reference evidence="2 3" key="1">
    <citation type="submission" date="2024-01" db="EMBL/GenBank/DDBJ databases">
        <title>The genomes of 5 underutilized Papilionoideae crops provide insights into root nodulation and disease resistanc.</title>
        <authorList>
            <person name="Yuan L."/>
        </authorList>
    </citation>
    <scope>NUCLEOTIDE SEQUENCE [LARGE SCALE GENOMIC DNA]</scope>
    <source>
        <strain evidence="2">ZHUSHIDOU_FW_LH</strain>
        <tissue evidence="2">Leaf</tissue>
    </source>
</reference>
<organism evidence="2 3">
    <name type="scientific">Crotalaria pallida</name>
    <name type="common">Smooth rattlebox</name>
    <name type="synonym">Crotalaria striata</name>
    <dbReference type="NCBI Taxonomy" id="3830"/>
    <lineage>
        <taxon>Eukaryota</taxon>
        <taxon>Viridiplantae</taxon>
        <taxon>Streptophyta</taxon>
        <taxon>Embryophyta</taxon>
        <taxon>Tracheophyta</taxon>
        <taxon>Spermatophyta</taxon>
        <taxon>Magnoliopsida</taxon>
        <taxon>eudicotyledons</taxon>
        <taxon>Gunneridae</taxon>
        <taxon>Pentapetalae</taxon>
        <taxon>rosids</taxon>
        <taxon>fabids</taxon>
        <taxon>Fabales</taxon>
        <taxon>Fabaceae</taxon>
        <taxon>Papilionoideae</taxon>
        <taxon>50 kb inversion clade</taxon>
        <taxon>genistoids sensu lato</taxon>
        <taxon>core genistoids</taxon>
        <taxon>Crotalarieae</taxon>
        <taxon>Crotalaria</taxon>
    </lineage>
</organism>
<dbReference type="EMBL" id="JAYWIO010000004">
    <property type="protein sequence ID" value="KAK7268994.1"/>
    <property type="molecule type" value="Genomic_DNA"/>
</dbReference>
<name>A0AAN9F3I7_CROPI</name>
<evidence type="ECO:0000313" key="3">
    <source>
        <dbReference type="Proteomes" id="UP001372338"/>
    </source>
</evidence>
<dbReference type="AlphaFoldDB" id="A0AAN9F3I7"/>
<keyword evidence="3" id="KW-1185">Reference proteome</keyword>
<proteinExistence type="predicted"/>
<evidence type="ECO:0000313" key="2">
    <source>
        <dbReference type="EMBL" id="KAK7268994.1"/>
    </source>
</evidence>
<comment type="caution">
    <text evidence="2">The sequence shown here is derived from an EMBL/GenBank/DDBJ whole genome shotgun (WGS) entry which is preliminary data.</text>
</comment>